<protein>
    <recommendedName>
        <fullName evidence="4">Homeobox domain-containing protein</fullName>
    </recommendedName>
</protein>
<reference evidence="2 3" key="1">
    <citation type="journal article" date="2020" name="ISME J.">
        <title>Uncovering the hidden diversity of litter-decomposition mechanisms in mushroom-forming fungi.</title>
        <authorList>
            <person name="Floudas D."/>
            <person name="Bentzer J."/>
            <person name="Ahren D."/>
            <person name="Johansson T."/>
            <person name="Persson P."/>
            <person name="Tunlid A."/>
        </authorList>
    </citation>
    <scope>NUCLEOTIDE SEQUENCE [LARGE SCALE GENOMIC DNA]</scope>
    <source>
        <strain evidence="2 3">CBS 406.79</strain>
    </source>
</reference>
<name>A0A8H5HTC1_9AGAR</name>
<dbReference type="AlphaFoldDB" id="A0A8H5HTC1"/>
<organism evidence="2 3">
    <name type="scientific">Collybiopsis confluens</name>
    <dbReference type="NCBI Taxonomy" id="2823264"/>
    <lineage>
        <taxon>Eukaryota</taxon>
        <taxon>Fungi</taxon>
        <taxon>Dikarya</taxon>
        <taxon>Basidiomycota</taxon>
        <taxon>Agaricomycotina</taxon>
        <taxon>Agaricomycetes</taxon>
        <taxon>Agaricomycetidae</taxon>
        <taxon>Agaricales</taxon>
        <taxon>Marasmiineae</taxon>
        <taxon>Omphalotaceae</taxon>
        <taxon>Collybiopsis</taxon>
    </lineage>
</organism>
<gene>
    <name evidence="2" type="ORF">D9757_003419</name>
</gene>
<evidence type="ECO:0000256" key="1">
    <source>
        <dbReference type="SAM" id="MobiDB-lite"/>
    </source>
</evidence>
<sequence>MASKKRISLTNAQRDVLITMFNCAGGRMSAEDLLQAVKATGLDRKWIMGWASRTRRQKNREKKTILSSIKAEVEESKSVELELPSSVKAEIAVATSLETSDAKMEITEPIIPQPPSFSSAHIPMVSPQAHCNSNSRDGRQPLSNTDPNISDRLSNLLIRPASSNYTDGADNRRWPWSGHSVNGVGPTIDESVFSTNSSRPSASATSLAFPQQVLPAFITPNTVSQSYAQLSERPFVPQNQYFWQFPNQPFYHPRPVQQLSAPAPHNFLPSFQPFASNGACYTNFTSTFPPQQSFTAFNYSDSTACMQSHKWHLTPPRPGRSEFDRLQPMFHNFEPKAHPGTKSTLVDNTGHTHTGHLDSHTTPLKHLSVLKPLLDASGSVERSTSTNKTDTSNVRTTHTLLTPEDQEQIMDRLLDEKLAREDTFQAAMGLVWLNNVGMIQ</sequence>
<feature type="region of interest" description="Disordered" evidence="1">
    <location>
        <begin position="113"/>
        <end position="151"/>
    </location>
</feature>
<evidence type="ECO:0000313" key="2">
    <source>
        <dbReference type="EMBL" id="KAF5389192.1"/>
    </source>
</evidence>
<accession>A0A8H5HTC1</accession>
<evidence type="ECO:0008006" key="4">
    <source>
        <dbReference type="Google" id="ProtNLM"/>
    </source>
</evidence>
<keyword evidence="3" id="KW-1185">Reference proteome</keyword>
<feature type="compositionally biased region" description="Polar residues" evidence="1">
    <location>
        <begin position="129"/>
        <end position="151"/>
    </location>
</feature>
<evidence type="ECO:0000313" key="3">
    <source>
        <dbReference type="Proteomes" id="UP000518752"/>
    </source>
</evidence>
<dbReference type="EMBL" id="JAACJN010000023">
    <property type="protein sequence ID" value="KAF5389192.1"/>
    <property type="molecule type" value="Genomic_DNA"/>
</dbReference>
<comment type="caution">
    <text evidence="2">The sequence shown here is derived from an EMBL/GenBank/DDBJ whole genome shotgun (WGS) entry which is preliminary data.</text>
</comment>
<dbReference type="OrthoDB" id="3048971at2759"/>
<proteinExistence type="predicted"/>
<dbReference type="Proteomes" id="UP000518752">
    <property type="component" value="Unassembled WGS sequence"/>
</dbReference>